<dbReference type="AlphaFoldDB" id="A0A964FH83"/>
<proteinExistence type="predicted"/>
<keyword evidence="2" id="KW-0812">Transmembrane</keyword>
<dbReference type="RefSeq" id="WP_229640438.1">
    <property type="nucleotide sequence ID" value="NZ_JADWDC010000021.1"/>
</dbReference>
<accession>A0A964FH83</accession>
<sequence length="260" mass="28706">MTFADDFATEEQSLEGDYPSAFGITFTPTILGLAIAVAGIALAGYGFINYVKPAQEKYSQASIKKEELQGQLNKIKTGDLQLKLAQLQSDLAAQQVLKSRVLSMFTSEQDLDTLLIDVDSFIAVNQANLIQYQPDSNASTIDDASLGSEVQGKLKRKGISLTIEGTFTETKQILQDLERLQPLLMIQSISSTVDEQPTAIFASNNTEILPKKQAELKTQIKLDAILPSSEAELERAKKADEQAEMEESSKRKSRRKNREK</sequence>
<feature type="region of interest" description="Disordered" evidence="1">
    <location>
        <begin position="231"/>
        <end position="260"/>
    </location>
</feature>
<evidence type="ECO:0000313" key="4">
    <source>
        <dbReference type="Proteomes" id="UP000729733"/>
    </source>
</evidence>
<feature type="compositionally biased region" description="Basic residues" evidence="1">
    <location>
        <begin position="251"/>
        <end position="260"/>
    </location>
</feature>
<dbReference type="Proteomes" id="UP000729733">
    <property type="component" value="Unassembled WGS sequence"/>
</dbReference>
<evidence type="ECO:0000256" key="2">
    <source>
        <dbReference type="SAM" id="Phobius"/>
    </source>
</evidence>
<evidence type="ECO:0000313" key="3">
    <source>
        <dbReference type="EMBL" id="MCC0177374.1"/>
    </source>
</evidence>
<feature type="transmembrane region" description="Helical" evidence="2">
    <location>
        <begin position="20"/>
        <end position="48"/>
    </location>
</feature>
<comment type="caution">
    <text evidence="3">The sequence shown here is derived from an EMBL/GenBank/DDBJ whole genome shotgun (WGS) entry which is preliminary data.</text>
</comment>
<name>A0A964FH83_9CYAN</name>
<protein>
    <submittedName>
        <fullName evidence="3">Type II and III secretion system protein</fullName>
    </submittedName>
</protein>
<organism evidence="3 4">
    <name type="scientific">Waterburya agarophytonicola KI4</name>
    <dbReference type="NCBI Taxonomy" id="2874699"/>
    <lineage>
        <taxon>Bacteria</taxon>
        <taxon>Bacillati</taxon>
        <taxon>Cyanobacteriota</taxon>
        <taxon>Cyanophyceae</taxon>
        <taxon>Pleurocapsales</taxon>
        <taxon>Hyellaceae</taxon>
        <taxon>Waterburya</taxon>
        <taxon>Waterburya agarophytonicola</taxon>
    </lineage>
</organism>
<dbReference type="EMBL" id="JADWDC010000021">
    <property type="protein sequence ID" value="MCC0177374.1"/>
    <property type="molecule type" value="Genomic_DNA"/>
</dbReference>
<feature type="compositionally biased region" description="Basic and acidic residues" evidence="1">
    <location>
        <begin position="232"/>
        <end position="241"/>
    </location>
</feature>
<keyword evidence="2" id="KW-1133">Transmembrane helix</keyword>
<keyword evidence="4" id="KW-1185">Reference proteome</keyword>
<keyword evidence="2" id="KW-0472">Membrane</keyword>
<evidence type="ECO:0000256" key="1">
    <source>
        <dbReference type="SAM" id="MobiDB-lite"/>
    </source>
</evidence>
<gene>
    <name evidence="3" type="ORF">I4641_10340</name>
</gene>
<reference evidence="3" key="1">
    <citation type="journal article" date="2021" name="Antonie Van Leeuwenhoek">
        <title>Draft genome and description of Waterburya agarophytonicola gen. nov. sp. nov. (Pleurocapsales, Cyanobacteria): a seaweed symbiont.</title>
        <authorList>
            <person name="Bonthond G."/>
            <person name="Shalygin S."/>
            <person name="Bayer T."/>
            <person name="Weinberger F."/>
        </authorList>
    </citation>
    <scope>NUCLEOTIDE SEQUENCE</scope>
    <source>
        <strain evidence="3">KI4</strain>
    </source>
</reference>